<protein>
    <submittedName>
        <fullName evidence="2">Wiskott-Aldrich syndrome protein family member 3</fullName>
    </submittedName>
</protein>
<dbReference type="EMBL" id="VCAZ01000029">
    <property type="protein sequence ID" value="TSL28309.1"/>
    <property type="molecule type" value="Genomic_DNA"/>
</dbReference>
<evidence type="ECO:0000256" key="1">
    <source>
        <dbReference type="SAM" id="MobiDB-lite"/>
    </source>
</evidence>
<gene>
    <name evidence="2" type="ORF">Baya_5824</name>
</gene>
<proteinExistence type="predicted"/>
<reference evidence="2 3" key="1">
    <citation type="journal article" date="2019" name="Genome Biol. Evol.">
        <title>Whole-Genome Sequencing of the Giant Devil Catfish, Bagarius yarrelli.</title>
        <authorList>
            <person name="Jiang W."/>
            <person name="Lv Y."/>
            <person name="Cheng L."/>
            <person name="Yang K."/>
            <person name="Chao B."/>
            <person name="Wang X."/>
            <person name="Li Y."/>
            <person name="Pan X."/>
            <person name="You X."/>
            <person name="Zhang Y."/>
            <person name="Yang J."/>
            <person name="Li J."/>
            <person name="Zhang X."/>
            <person name="Liu S."/>
            <person name="Sun C."/>
            <person name="Yang J."/>
            <person name="Shi Q."/>
        </authorList>
    </citation>
    <scope>NUCLEOTIDE SEQUENCE [LARGE SCALE GENOMIC DNA]</scope>
    <source>
        <strain evidence="2">JWS20170419001</strain>
        <tissue evidence="2">Muscle</tissue>
    </source>
</reference>
<dbReference type="Gene3D" id="6.10.280.150">
    <property type="match status" value="1"/>
</dbReference>
<dbReference type="Proteomes" id="UP000319801">
    <property type="component" value="Unassembled WGS sequence"/>
</dbReference>
<dbReference type="AlphaFoldDB" id="A0A556TYM5"/>
<evidence type="ECO:0000313" key="2">
    <source>
        <dbReference type="EMBL" id="TSL28309.1"/>
    </source>
</evidence>
<organism evidence="2 3">
    <name type="scientific">Bagarius yarrelli</name>
    <name type="common">Goonch</name>
    <name type="synonym">Bagrus yarrelli</name>
    <dbReference type="NCBI Taxonomy" id="175774"/>
    <lineage>
        <taxon>Eukaryota</taxon>
        <taxon>Metazoa</taxon>
        <taxon>Chordata</taxon>
        <taxon>Craniata</taxon>
        <taxon>Vertebrata</taxon>
        <taxon>Euteleostomi</taxon>
        <taxon>Actinopterygii</taxon>
        <taxon>Neopterygii</taxon>
        <taxon>Teleostei</taxon>
        <taxon>Ostariophysi</taxon>
        <taxon>Siluriformes</taxon>
        <taxon>Sisoridae</taxon>
        <taxon>Sisorinae</taxon>
        <taxon>Bagarius</taxon>
    </lineage>
</organism>
<evidence type="ECO:0000313" key="3">
    <source>
        <dbReference type="Proteomes" id="UP000319801"/>
    </source>
</evidence>
<sequence length="67" mass="7587">MWKAFRSSSVEDQQVVSRSSVPNPVAEMYISCEKPPALSVLSTYRRIAVEYSDSEDEAELDANEWSD</sequence>
<keyword evidence="3" id="KW-1185">Reference proteome</keyword>
<name>A0A556TYM5_BAGYA</name>
<comment type="caution">
    <text evidence="2">The sequence shown here is derived from an EMBL/GenBank/DDBJ whole genome shotgun (WGS) entry which is preliminary data.</text>
</comment>
<feature type="region of interest" description="Disordered" evidence="1">
    <location>
        <begin position="1"/>
        <end position="20"/>
    </location>
</feature>
<accession>A0A556TYM5</accession>
<dbReference type="OrthoDB" id="1060785at2759"/>